<gene>
    <name evidence="1" type="ORF">S01H4_28462</name>
</gene>
<proteinExistence type="predicted"/>
<reference evidence="1" key="1">
    <citation type="journal article" date="2014" name="Front. Microbiol.">
        <title>High frequency of phylogenetically diverse reductive dehalogenase-homologous genes in deep subseafloor sedimentary metagenomes.</title>
        <authorList>
            <person name="Kawai M."/>
            <person name="Futagami T."/>
            <person name="Toyoda A."/>
            <person name="Takaki Y."/>
            <person name="Nishi S."/>
            <person name="Hori S."/>
            <person name="Arai W."/>
            <person name="Tsubouchi T."/>
            <person name="Morono Y."/>
            <person name="Uchiyama I."/>
            <person name="Ito T."/>
            <person name="Fujiyama A."/>
            <person name="Inagaki F."/>
            <person name="Takami H."/>
        </authorList>
    </citation>
    <scope>NUCLEOTIDE SEQUENCE</scope>
    <source>
        <strain evidence="1">Expedition CK06-06</strain>
    </source>
</reference>
<comment type="caution">
    <text evidence="1">The sequence shown here is derived from an EMBL/GenBank/DDBJ whole genome shotgun (WGS) entry which is preliminary data.</text>
</comment>
<name>X1AS99_9ZZZZ</name>
<dbReference type="AlphaFoldDB" id="X1AS99"/>
<accession>X1AS99</accession>
<organism evidence="1">
    <name type="scientific">marine sediment metagenome</name>
    <dbReference type="NCBI Taxonomy" id="412755"/>
    <lineage>
        <taxon>unclassified sequences</taxon>
        <taxon>metagenomes</taxon>
        <taxon>ecological metagenomes</taxon>
    </lineage>
</organism>
<sequence>VGDTMGGARVTIRDAETGELLAKGVTTGTTGDTSLIMKIVNPRGKPISDEKAAKFTATIDIDEPRLIEVSAYGPLANLQAANRVSATQWVVPGKHITGGDAWMIELPGFVVDVQAPPLNTKLNGLPQDVKLEANVILM</sequence>
<evidence type="ECO:0000313" key="1">
    <source>
        <dbReference type="EMBL" id="GAG85570.1"/>
    </source>
</evidence>
<dbReference type="EMBL" id="BART01014161">
    <property type="protein sequence ID" value="GAG85570.1"/>
    <property type="molecule type" value="Genomic_DNA"/>
</dbReference>
<protein>
    <submittedName>
        <fullName evidence="1">Uncharacterized protein</fullName>
    </submittedName>
</protein>
<feature type="non-terminal residue" evidence="1">
    <location>
        <position position="1"/>
    </location>
</feature>